<dbReference type="OrthoDB" id="86315at2"/>
<dbReference type="InterPro" id="IPR011652">
    <property type="entry name" value="MORN_2"/>
</dbReference>
<dbReference type="PATRIC" id="fig|76859.3.peg.1044"/>
<name>A0A0M4SD42_9FUSO</name>
<evidence type="ECO:0000256" key="1">
    <source>
        <dbReference type="SAM" id="SignalP"/>
    </source>
</evidence>
<dbReference type="Gene3D" id="3.90.930.1">
    <property type="match status" value="1"/>
</dbReference>
<dbReference type="SUPFAM" id="SSF82185">
    <property type="entry name" value="Histone H3 K4-specific methyltransferase SET7/9 N-terminal domain"/>
    <property type="match status" value="1"/>
</dbReference>
<feature type="signal peptide" evidence="1">
    <location>
        <begin position="1"/>
        <end position="22"/>
    </location>
</feature>
<keyword evidence="1" id="KW-0732">Signal</keyword>
<feature type="chain" id="PRO_5005801507" description="Toxin-antitoxin system YwqK family antitoxin" evidence="1">
    <location>
        <begin position="23"/>
        <end position="255"/>
    </location>
</feature>
<reference evidence="2 3" key="1">
    <citation type="submission" date="2015-09" db="EMBL/GenBank/DDBJ databases">
        <authorList>
            <person name="Jackson K.R."/>
            <person name="Lunt B.L."/>
            <person name="Fisher J.N.B."/>
            <person name="Gardner A.V."/>
            <person name="Bailey M.E."/>
            <person name="Deus L.M."/>
            <person name="Earl A.S."/>
            <person name="Gibby P.D."/>
            <person name="Hartmann K.A."/>
            <person name="Liu J.E."/>
            <person name="Manci A.M."/>
            <person name="Nielsen D.A."/>
            <person name="Solomon M.B."/>
            <person name="Breakwell D.P."/>
            <person name="Burnett S.H."/>
            <person name="Grose J.H."/>
        </authorList>
    </citation>
    <scope>NUCLEOTIDE SEQUENCE [LARGE SCALE GENOMIC DNA]</scope>
    <source>
        <strain evidence="2 3">KCOM 1279</strain>
    </source>
</reference>
<evidence type="ECO:0000313" key="2">
    <source>
        <dbReference type="EMBL" id="ALF17600.1"/>
    </source>
</evidence>
<dbReference type="Pfam" id="PF07661">
    <property type="entry name" value="MORN_2"/>
    <property type="match status" value="3"/>
</dbReference>
<evidence type="ECO:0000313" key="3">
    <source>
        <dbReference type="Proteomes" id="UP000063147"/>
    </source>
</evidence>
<sequence length="255" mass="29309">MKNINKFMILVGILLNFSVVNAEVKEIESLDQISNEIVGGKTDKKVNKETKKEVVKNEVEKTSKTDESIADIPEESATRTVDKNSIVDIYERKMKDKIAYKEGSNTPFTGVFGVVIDDKIESYEEYKNGLLDGETAYFAKGKQVKLLSEMYTKGKLNGQQKSYYENGKLKSIVYYSNDRVNGIESYDRNGKLLHKSIFENGTGDWKFYWSNGKVSEEGKYKSWRKDGVWKKYREDGSLDTVIKYDNGRLLSEKWQ</sequence>
<dbReference type="EMBL" id="CP012713">
    <property type="protein sequence ID" value="ALF17600.1"/>
    <property type="molecule type" value="Genomic_DNA"/>
</dbReference>
<accession>A0A0M4SD42</accession>
<dbReference type="RefSeq" id="WP_060676065.1">
    <property type="nucleotide sequence ID" value="NZ_CP012713.1"/>
</dbReference>
<dbReference type="AlphaFoldDB" id="A0A0M4SD42"/>
<dbReference type="Proteomes" id="UP000063147">
    <property type="component" value="Chromosome"/>
</dbReference>
<evidence type="ECO:0008006" key="4">
    <source>
        <dbReference type="Google" id="ProtNLM"/>
    </source>
</evidence>
<proteinExistence type="predicted"/>
<protein>
    <recommendedName>
        <fullName evidence="4">Toxin-antitoxin system YwqK family antitoxin</fullName>
    </recommendedName>
</protein>
<organism evidence="2">
    <name type="scientific">Fusobacterium animalis</name>
    <dbReference type="NCBI Taxonomy" id="76859"/>
    <lineage>
        <taxon>Bacteria</taxon>
        <taxon>Fusobacteriati</taxon>
        <taxon>Fusobacteriota</taxon>
        <taxon>Fusobacteriia</taxon>
        <taxon>Fusobacteriales</taxon>
        <taxon>Fusobacteriaceae</taxon>
        <taxon>Fusobacterium</taxon>
    </lineage>
</organism>
<gene>
    <name evidence="2" type="ORF">RN98_05240</name>
</gene>
<dbReference type="Gene3D" id="2.20.110.10">
    <property type="entry name" value="Histone H3 K4-specific methyltransferase SET7/9 N-terminal domain"/>
    <property type="match status" value="1"/>
</dbReference>